<keyword evidence="6 7" id="KW-0472">Membrane</keyword>
<evidence type="ECO:0000256" key="7">
    <source>
        <dbReference type="SAM" id="Phobius"/>
    </source>
</evidence>
<dbReference type="EMBL" id="JANTQA010000023">
    <property type="protein sequence ID" value="KAJ3445741.1"/>
    <property type="molecule type" value="Genomic_DNA"/>
</dbReference>
<reference evidence="8" key="1">
    <citation type="submission" date="2022-08" db="EMBL/GenBank/DDBJ databases">
        <title>Novel sulphate-reducing endosymbionts in the free-living metamonad Anaeramoeba.</title>
        <authorList>
            <person name="Jerlstrom-Hultqvist J."/>
            <person name="Cepicka I."/>
            <person name="Gallot-Lavallee L."/>
            <person name="Salas-Leiva D."/>
            <person name="Curtis B.A."/>
            <person name="Zahonova K."/>
            <person name="Pipaliya S."/>
            <person name="Dacks J."/>
            <person name="Roger A.J."/>
        </authorList>
    </citation>
    <scope>NUCLEOTIDE SEQUENCE</scope>
    <source>
        <strain evidence="8">Busselton2</strain>
    </source>
</reference>
<dbReference type="CDD" id="cd23995">
    <property type="entry name" value="Seipin_BSCL2_like"/>
    <property type="match status" value="1"/>
</dbReference>
<evidence type="ECO:0000256" key="3">
    <source>
        <dbReference type="ARBA" id="ARBA00022824"/>
    </source>
</evidence>
<dbReference type="GO" id="GO:0140042">
    <property type="term" value="P:lipid droplet formation"/>
    <property type="evidence" value="ECO:0007669"/>
    <property type="project" value="UniProtKB-ARBA"/>
</dbReference>
<dbReference type="PANTHER" id="PTHR21212">
    <property type="entry name" value="BERNARDINELLI-SEIP CONGENITAL LIPODYSTROPHY 2 HOMOLOG BSCL2 PROTEIN"/>
    <property type="match status" value="1"/>
</dbReference>
<gene>
    <name evidence="8" type="ORF">M0812_11628</name>
</gene>
<dbReference type="AlphaFoldDB" id="A0AAV7ZUS4"/>
<protein>
    <submittedName>
        <fullName evidence="8">Seipin</fullName>
    </submittedName>
</protein>
<keyword evidence="2 7" id="KW-0812">Transmembrane</keyword>
<sequence length="429" mass="49402">MLLGLLKKTQPIQNLLKKYLKISGFLVGNLVVLQIIASFILFTSICTYGIFYYFYIPPSEIQHPVYFDYAPEKGDLPILELDLLNNPKIKNKAHWHRVLRSGVKYTFSLDLIVPDSPRNQNAGVWMIETSVLNGNIVTGSSKIPVILTYRSKGIRSVRSIIYGVPLIAGAMKESQHIPVDLLSNFREPKNTPTTGIRVQISNKEIEIYSAQLNINSNFTGLRYFCRYWFFTSAIIIVSLLFIFQFSIALIIYIVLLVMFTKHKLSNNNQNKLWNNKIKKNKTQNLNFLKTKINPLNLLRKGDTKNANIEKELAKEKNAQDFDSFGGKKMIVWIMLNEESLENKAQLEINHKKIVIRMKMTNILVKGSIGLKVNKDLFNSNILILKVLKYKIKVRFSSQKELGKFIALKNNLKKKVVQIHFLKKSIQKNY</sequence>
<feature type="transmembrane region" description="Helical" evidence="7">
    <location>
        <begin position="26"/>
        <end position="55"/>
    </location>
</feature>
<dbReference type="GO" id="GO:0005789">
    <property type="term" value="C:endoplasmic reticulum membrane"/>
    <property type="evidence" value="ECO:0007669"/>
    <property type="project" value="UniProtKB-SubCell"/>
</dbReference>
<evidence type="ECO:0000256" key="4">
    <source>
        <dbReference type="ARBA" id="ARBA00022989"/>
    </source>
</evidence>
<name>A0AAV7ZUS4_9EUKA</name>
<keyword evidence="4 7" id="KW-1133">Transmembrane helix</keyword>
<evidence type="ECO:0000256" key="1">
    <source>
        <dbReference type="ARBA" id="ARBA00004477"/>
    </source>
</evidence>
<comment type="subcellular location">
    <subcellularLocation>
        <location evidence="1">Endoplasmic reticulum membrane</location>
        <topology evidence="1">Multi-pass membrane protein</topology>
    </subcellularLocation>
</comment>
<dbReference type="InterPro" id="IPR009617">
    <property type="entry name" value="Seipin"/>
</dbReference>
<keyword evidence="3" id="KW-0256">Endoplasmic reticulum</keyword>
<evidence type="ECO:0000256" key="5">
    <source>
        <dbReference type="ARBA" id="ARBA00023098"/>
    </source>
</evidence>
<evidence type="ECO:0000256" key="6">
    <source>
        <dbReference type="ARBA" id="ARBA00023136"/>
    </source>
</evidence>
<evidence type="ECO:0000313" key="8">
    <source>
        <dbReference type="EMBL" id="KAJ3445741.1"/>
    </source>
</evidence>
<dbReference type="Pfam" id="PF06775">
    <property type="entry name" value="Seipin"/>
    <property type="match status" value="1"/>
</dbReference>
<accession>A0AAV7ZUS4</accession>
<organism evidence="8 9">
    <name type="scientific">Anaeramoeba flamelloides</name>
    <dbReference type="NCBI Taxonomy" id="1746091"/>
    <lineage>
        <taxon>Eukaryota</taxon>
        <taxon>Metamonada</taxon>
        <taxon>Anaeramoebidae</taxon>
        <taxon>Anaeramoeba</taxon>
    </lineage>
</organism>
<evidence type="ECO:0000313" key="9">
    <source>
        <dbReference type="Proteomes" id="UP001146793"/>
    </source>
</evidence>
<dbReference type="Proteomes" id="UP001146793">
    <property type="component" value="Unassembled WGS sequence"/>
</dbReference>
<dbReference type="PANTHER" id="PTHR21212:SF0">
    <property type="entry name" value="SEIPIN"/>
    <property type="match status" value="1"/>
</dbReference>
<keyword evidence="5" id="KW-0443">Lipid metabolism</keyword>
<feature type="transmembrane region" description="Helical" evidence="7">
    <location>
        <begin position="227"/>
        <end position="259"/>
    </location>
</feature>
<evidence type="ECO:0000256" key="2">
    <source>
        <dbReference type="ARBA" id="ARBA00022692"/>
    </source>
</evidence>
<dbReference type="GO" id="GO:0006629">
    <property type="term" value="P:lipid metabolic process"/>
    <property type="evidence" value="ECO:0007669"/>
    <property type="project" value="UniProtKB-KW"/>
</dbReference>
<proteinExistence type="predicted"/>
<comment type="caution">
    <text evidence="8">The sequence shown here is derived from an EMBL/GenBank/DDBJ whole genome shotgun (WGS) entry which is preliminary data.</text>
</comment>